<evidence type="ECO:0000256" key="1">
    <source>
        <dbReference type="ARBA" id="ARBA00007381"/>
    </source>
</evidence>
<comment type="similarity">
    <text evidence="1">Belongs to the heat shock protein 70 family.</text>
</comment>
<comment type="caution">
    <text evidence="4">The sequence shown here is derived from an EMBL/GenBank/DDBJ whole genome shotgun (WGS) entry which is preliminary data.</text>
</comment>
<keyword evidence="2" id="KW-0547">Nucleotide-binding</keyword>
<dbReference type="Gene3D" id="2.60.34.10">
    <property type="entry name" value="Substrate Binding Domain Of DNAk, Chain A, domain 1"/>
    <property type="match status" value="1"/>
</dbReference>
<dbReference type="SUPFAM" id="SSF100920">
    <property type="entry name" value="Heat shock protein 70kD (HSP70), peptide-binding domain"/>
    <property type="match status" value="1"/>
</dbReference>
<dbReference type="AlphaFoldDB" id="A0A443S404"/>
<evidence type="ECO:0000313" key="4">
    <source>
        <dbReference type="EMBL" id="RWS22278.1"/>
    </source>
</evidence>
<name>A0A443S404_9ACAR</name>
<dbReference type="OrthoDB" id="2401965at2759"/>
<dbReference type="InterPro" id="IPR029047">
    <property type="entry name" value="HSP70_peptide-bd_sf"/>
</dbReference>
<dbReference type="VEuPathDB" id="VectorBase:LDEU009762"/>
<dbReference type="GO" id="GO:0005524">
    <property type="term" value="F:ATP binding"/>
    <property type="evidence" value="ECO:0007669"/>
    <property type="project" value="UniProtKB-KW"/>
</dbReference>
<dbReference type="STRING" id="299467.A0A443S404"/>
<proteinExistence type="inferred from homology"/>
<reference evidence="4 5" key="1">
    <citation type="journal article" date="2018" name="Gigascience">
        <title>Genomes of trombidid mites reveal novel predicted allergens and laterally-transferred genes associated with secondary metabolism.</title>
        <authorList>
            <person name="Dong X."/>
            <person name="Chaisiri K."/>
            <person name="Xia D."/>
            <person name="Armstrong S.D."/>
            <person name="Fang Y."/>
            <person name="Donnelly M.J."/>
            <person name="Kadowaki T."/>
            <person name="McGarry J.W."/>
            <person name="Darby A.C."/>
            <person name="Makepeace B.L."/>
        </authorList>
    </citation>
    <scope>NUCLEOTIDE SEQUENCE [LARGE SCALE GENOMIC DNA]</scope>
    <source>
        <strain evidence="4">UoL-UT</strain>
    </source>
</reference>
<evidence type="ECO:0000313" key="5">
    <source>
        <dbReference type="Proteomes" id="UP000288716"/>
    </source>
</evidence>
<dbReference type="Pfam" id="PF00012">
    <property type="entry name" value="HSP70"/>
    <property type="match status" value="1"/>
</dbReference>
<protein>
    <submittedName>
        <fullName evidence="4">Heat shock protein:-like protein</fullName>
    </submittedName>
</protein>
<evidence type="ECO:0000256" key="3">
    <source>
        <dbReference type="ARBA" id="ARBA00022840"/>
    </source>
</evidence>
<dbReference type="GO" id="GO:0140662">
    <property type="term" value="F:ATP-dependent protein folding chaperone"/>
    <property type="evidence" value="ECO:0007669"/>
    <property type="project" value="InterPro"/>
</dbReference>
<accession>A0A443S404</accession>
<evidence type="ECO:0000256" key="2">
    <source>
        <dbReference type="ARBA" id="ARBA00022741"/>
    </source>
</evidence>
<gene>
    <name evidence="4" type="ORF">B4U80_09480</name>
</gene>
<dbReference type="PANTHER" id="PTHR19375">
    <property type="entry name" value="HEAT SHOCK PROTEIN 70KDA"/>
    <property type="match status" value="1"/>
</dbReference>
<keyword evidence="5" id="KW-1185">Reference proteome</keyword>
<organism evidence="4 5">
    <name type="scientific">Leptotrombidium deliense</name>
    <dbReference type="NCBI Taxonomy" id="299467"/>
    <lineage>
        <taxon>Eukaryota</taxon>
        <taxon>Metazoa</taxon>
        <taxon>Ecdysozoa</taxon>
        <taxon>Arthropoda</taxon>
        <taxon>Chelicerata</taxon>
        <taxon>Arachnida</taxon>
        <taxon>Acari</taxon>
        <taxon>Acariformes</taxon>
        <taxon>Trombidiformes</taxon>
        <taxon>Prostigmata</taxon>
        <taxon>Anystina</taxon>
        <taxon>Parasitengona</taxon>
        <taxon>Trombiculoidea</taxon>
        <taxon>Trombiculidae</taxon>
        <taxon>Leptotrombidium</taxon>
    </lineage>
</organism>
<dbReference type="Proteomes" id="UP000288716">
    <property type="component" value="Unassembled WGS sequence"/>
</dbReference>
<keyword evidence="4" id="KW-0346">Stress response</keyword>
<sequence>MDVTPLSYGIKVLNEEMSPIINRNTAYPFKTFKPYVTAYNNQDAVDIEIFQGEQKQTHNNHYLGKFTVTQLPRAKAGAVKILVTFEIDEDGILVVRAFEPSSGISKNVTVTNALDRLSEEQVNQLVLEAEAMRI</sequence>
<keyword evidence="3" id="KW-0067">ATP-binding</keyword>
<dbReference type="InterPro" id="IPR013126">
    <property type="entry name" value="Hsp_70_fam"/>
</dbReference>
<dbReference type="EMBL" id="NCKV01009267">
    <property type="protein sequence ID" value="RWS22278.1"/>
    <property type="molecule type" value="Genomic_DNA"/>
</dbReference>